<comment type="caution">
    <text evidence="2">The sequence shown here is derived from an EMBL/GenBank/DDBJ whole genome shotgun (WGS) entry which is preliminary data.</text>
</comment>
<feature type="transmembrane region" description="Helical" evidence="1">
    <location>
        <begin position="39"/>
        <end position="57"/>
    </location>
</feature>
<protein>
    <submittedName>
        <fullName evidence="2">Uncharacterized protein</fullName>
    </submittedName>
</protein>
<accession>A0ABU9IED8</accession>
<keyword evidence="1" id="KW-0812">Transmembrane</keyword>
<keyword evidence="1" id="KW-0472">Membrane</keyword>
<keyword evidence="1" id="KW-1133">Transmembrane helix</keyword>
<sequence length="117" mass="12168">MWMLYVLAGLLVLAAMSAGLALGLHLLAPGKSEARRIMLAAGITTVLPMSIAFGGFLSEADVADSDFMISLAALSVTTLAVFSVCCLPAAWFATTRLGRSDEAPPAIETVEPELIEG</sequence>
<evidence type="ECO:0000313" key="2">
    <source>
        <dbReference type="EMBL" id="MEL1250542.1"/>
    </source>
</evidence>
<reference evidence="2 3" key="1">
    <citation type="submission" date="2024-04" db="EMBL/GenBank/DDBJ databases">
        <title>Aurantiacibacter sp. DGU6 16S ribosomal RNA gene Genome sequencing and assembly.</title>
        <authorList>
            <person name="Park S."/>
        </authorList>
    </citation>
    <scope>NUCLEOTIDE SEQUENCE [LARGE SCALE GENOMIC DNA]</scope>
    <source>
        <strain evidence="2 3">DGU6</strain>
    </source>
</reference>
<dbReference type="RefSeq" id="WP_341673061.1">
    <property type="nucleotide sequence ID" value="NZ_JBBYHV010000001.1"/>
</dbReference>
<evidence type="ECO:0000256" key="1">
    <source>
        <dbReference type="SAM" id="Phobius"/>
    </source>
</evidence>
<keyword evidence="3" id="KW-1185">Reference proteome</keyword>
<gene>
    <name evidence="2" type="ORF">AAEO60_07655</name>
</gene>
<dbReference type="EMBL" id="JBBYHV010000001">
    <property type="protein sequence ID" value="MEL1250542.1"/>
    <property type="molecule type" value="Genomic_DNA"/>
</dbReference>
<organism evidence="2 3">
    <name type="scientific">Aurantiacibacter gilvus</name>
    <dbReference type="NCBI Taxonomy" id="3139141"/>
    <lineage>
        <taxon>Bacteria</taxon>
        <taxon>Pseudomonadati</taxon>
        <taxon>Pseudomonadota</taxon>
        <taxon>Alphaproteobacteria</taxon>
        <taxon>Sphingomonadales</taxon>
        <taxon>Erythrobacteraceae</taxon>
        <taxon>Aurantiacibacter</taxon>
    </lineage>
</organism>
<feature type="transmembrane region" description="Helical" evidence="1">
    <location>
        <begin position="69"/>
        <end position="93"/>
    </location>
</feature>
<proteinExistence type="predicted"/>
<evidence type="ECO:0000313" key="3">
    <source>
        <dbReference type="Proteomes" id="UP001497045"/>
    </source>
</evidence>
<dbReference type="Proteomes" id="UP001497045">
    <property type="component" value="Unassembled WGS sequence"/>
</dbReference>
<name>A0ABU9IED8_9SPHN</name>